<name>A0AAV8V094_9RHOD</name>
<dbReference type="CDD" id="cd20269">
    <property type="entry name" value="Complex1_LYR_LYRM9"/>
    <property type="match status" value="1"/>
</dbReference>
<dbReference type="PANTHER" id="PTHR36758:SF1">
    <property type="entry name" value="OS01G0342800 PROTEIN"/>
    <property type="match status" value="1"/>
</dbReference>
<evidence type="ECO:0000256" key="1">
    <source>
        <dbReference type="ARBA" id="ARBA00025757"/>
    </source>
</evidence>
<dbReference type="Pfam" id="PF05347">
    <property type="entry name" value="Complex1_LYR"/>
    <property type="match status" value="1"/>
</dbReference>
<comment type="similarity">
    <text evidence="1">Belongs to the complex I LYR family. LYRM9 subfamily.</text>
</comment>
<accession>A0AAV8V094</accession>
<feature type="domain" description="Complex 1 LYR protein" evidence="2">
    <location>
        <begin position="6"/>
        <end position="61"/>
    </location>
</feature>
<dbReference type="InterPro" id="IPR008011">
    <property type="entry name" value="Complex1_LYR_dom"/>
</dbReference>
<gene>
    <name evidence="3" type="ORF">NDN08_008268</name>
</gene>
<evidence type="ECO:0000313" key="4">
    <source>
        <dbReference type="Proteomes" id="UP001157974"/>
    </source>
</evidence>
<sequence>METKTRILKLYRELLRDIGKLPKETRGYYFQYTRQQFNSHVDEVETDRIDEMINRSREYSQWVQTKYSRPMDSSSSRFTPWAR</sequence>
<comment type="caution">
    <text evidence="3">The sequence shown here is derived from an EMBL/GenBank/DDBJ whole genome shotgun (WGS) entry which is preliminary data.</text>
</comment>
<dbReference type="EMBL" id="JAMWBK010000002">
    <property type="protein sequence ID" value="KAJ8908174.1"/>
    <property type="molecule type" value="Genomic_DNA"/>
</dbReference>
<reference evidence="3 4" key="1">
    <citation type="journal article" date="2023" name="Nat. Commun.">
        <title>Origin of minicircular mitochondrial genomes in red algae.</title>
        <authorList>
            <person name="Lee Y."/>
            <person name="Cho C.H."/>
            <person name="Lee Y.M."/>
            <person name="Park S.I."/>
            <person name="Yang J.H."/>
            <person name="West J.A."/>
            <person name="Bhattacharya D."/>
            <person name="Yoon H.S."/>
        </authorList>
    </citation>
    <scope>NUCLEOTIDE SEQUENCE [LARGE SCALE GENOMIC DNA]</scope>
    <source>
        <strain evidence="3 4">CCMP1338</strain>
        <tissue evidence="3">Whole cell</tissue>
    </source>
</reference>
<evidence type="ECO:0000313" key="3">
    <source>
        <dbReference type="EMBL" id="KAJ8908174.1"/>
    </source>
</evidence>
<dbReference type="AlphaFoldDB" id="A0AAV8V094"/>
<organism evidence="3 4">
    <name type="scientific">Rhodosorus marinus</name>
    <dbReference type="NCBI Taxonomy" id="101924"/>
    <lineage>
        <taxon>Eukaryota</taxon>
        <taxon>Rhodophyta</taxon>
        <taxon>Stylonematophyceae</taxon>
        <taxon>Stylonematales</taxon>
        <taxon>Stylonemataceae</taxon>
        <taxon>Rhodosorus</taxon>
    </lineage>
</organism>
<protein>
    <recommendedName>
        <fullName evidence="2">Complex 1 LYR protein domain-containing protein</fullName>
    </recommendedName>
</protein>
<evidence type="ECO:0000259" key="2">
    <source>
        <dbReference type="Pfam" id="PF05347"/>
    </source>
</evidence>
<dbReference type="Proteomes" id="UP001157974">
    <property type="component" value="Unassembled WGS sequence"/>
</dbReference>
<keyword evidence="4" id="KW-1185">Reference proteome</keyword>
<proteinExistence type="inferred from homology"/>
<dbReference type="PANTHER" id="PTHR36758">
    <property type="entry name" value="OS01G0342800 PROTEIN"/>
    <property type="match status" value="1"/>
</dbReference>
<dbReference type="InterPro" id="IPR045291">
    <property type="entry name" value="Complex1_LYR_LYRM9"/>
</dbReference>